<reference evidence="2 3" key="1">
    <citation type="journal article" date="2011" name="Stand. Genomic Sci.">
        <title>High quality draft genome sequence of Segniliparus rugosus CDC 945(T)= (ATCC BAA-974(T)).</title>
        <authorList>
            <person name="Earl A.M."/>
            <person name="Desjardins C.A."/>
            <person name="Fitzgerald M.G."/>
            <person name="Arachchi H.M."/>
            <person name="Zeng Q."/>
            <person name="Mehta T."/>
            <person name="Griggs A."/>
            <person name="Birren B.W."/>
            <person name="Toney N.C."/>
            <person name="Carr J."/>
            <person name="Posey J."/>
            <person name="Butler W.R."/>
        </authorList>
    </citation>
    <scope>NUCLEOTIDE SEQUENCE [LARGE SCALE GENOMIC DNA]</scope>
    <source>
        <strain evidence="3">ATCC BAA-974 / DSM 45345 / CCUG 50838 / CIP 108380 / JCM 13579 / CDC 945</strain>
    </source>
</reference>
<keyword evidence="1" id="KW-0732">Signal</keyword>
<dbReference type="RefSeq" id="WP_007468774.1">
    <property type="nucleotide sequence ID" value="NZ_KI391954.1"/>
</dbReference>
<gene>
    <name evidence="2" type="ORF">HMPREF9336_01202</name>
</gene>
<proteinExistence type="predicted"/>
<sequence length="190" mass="19379">MSKQSSLLSLFAACAAAASFGAPHAAAAPADPACASLQQLGPDLNDLVGKFNAFNSTVSQIPAQYQQTDLLGMVQNVGATGQKAQDLAGSLNQVNGDIQDAENTTQDPGLRESLSQLSDTVGQASEYVGAYANPFAQRPDNSKLTALAVRTGTLVIGYQINYTRVCGIGQLGLPGAQSPAAAAPGPAEDN</sequence>
<dbReference type="HOGENOM" id="CLU_1427093_0_0_11"/>
<dbReference type="STRING" id="679197.HMPREF9336_01202"/>
<evidence type="ECO:0000313" key="2">
    <source>
        <dbReference type="EMBL" id="EFV13950.1"/>
    </source>
</evidence>
<dbReference type="EMBL" id="ACZI02000003">
    <property type="protein sequence ID" value="EFV13950.1"/>
    <property type="molecule type" value="Genomic_DNA"/>
</dbReference>
<protein>
    <submittedName>
        <fullName evidence="2">Uncharacterized protein</fullName>
    </submittedName>
</protein>
<accession>E5XNY1</accession>
<feature type="signal peptide" evidence="1">
    <location>
        <begin position="1"/>
        <end position="27"/>
    </location>
</feature>
<dbReference type="AlphaFoldDB" id="E5XNY1"/>
<organism evidence="2 3">
    <name type="scientific">Segniliparus rugosus (strain ATCC BAA-974 / DSM 45345 / CCUG 50838 / CIP 108380 / JCM 13579 / CDC 945)</name>
    <dbReference type="NCBI Taxonomy" id="679197"/>
    <lineage>
        <taxon>Bacteria</taxon>
        <taxon>Bacillati</taxon>
        <taxon>Actinomycetota</taxon>
        <taxon>Actinomycetes</taxon>
        <taxon>Mycobacteriales</taxon>
        <taxon>Segniliparaceae</taxon>
        <taxon>Segniliparus</taxon>
    </lineage>
</organism>
<evidence type="ECO:0000313" key="3">
    <source>
        <dbReference type="Proteomes" id="UP000004816"/>
    </source>
</evidence>
<comment type="caution">
    <text evidence="2">The sequence shown here is derived from an EMBL/GenBank/DDBJ whole genome shotgun (WGS) entry which is preliminary data.</text>
</comment>
<name>E5XNY1_SEGRC</name>
<keyword evidence="3" id="KW-1185">Reference proteome</keyword>
<dbReference type="OrthoDB" id="9852229at2"/>
<feature type="chain" id="PRO_5003200337" evidence="1">
    <location>
        <begin position="28"/>
        <end position="190"/>
    </location>
</feature>
<evidence type="ECO:0000256" key="1">
    <source>
        <dbReference type="SAM" id="SignalP"/>
    </source>
</evidence>
<dbReference type="Proteomes" id="UP000004816">
    <property type="component" value="Unassembled WGS sequence"/>
</dbReference>